<name>A0A451FLP5_9STRA</name>
<proteinExistence type="predicted"/>
<evidence type="ECO:0000313" key="1">
    <source>
        <dbReference type="EMBL" id="QAA11295.1"/>
    </source>
</evidence>
<organism evidence="1">
    <name type="scientific">Characiopsis acuta</name>
    <dbReference type="NCBI Taxonomy" id="2040456"/>
    <lineage>
        <taxon>Eukaryota</taxon>
        <taxon>Sar</taxon>
        <taxon>Stramenopiles</taxon>
        <taxon>Ochrophyta</taxon>
        <taxon>Eustigmatophyceae</taxon>
        <taxon>Eustigmatales</taxon>
        <taxon>Chlorobotryaceae</taxon>
        <taxon>Characiopsis</taxon>
    </lineage>
</organism>
<dbReference type="AlphaFoldDB" id="A0A451FLP5"/>
<accession>A0A451FLP5</accession>
<geneLocation type="plastid" evidence="1"/>
<gene>
    <name evidence="1" type="primary">atpD</name>
</gene>
<dbReference type="RefSeq" id="YP_009550365.1">
    <property type="nucleotide sequence ID" value="NC_040294.1"/>
</dbReference>
<dbReference type="EMBL" id="MK281452">
    <property type="protein sequence ID" value="QAA11295.1"/>
    <property type="molecule type" value="Genomic_DNA"/>
</dbReference>
<reference evidence="1" key="1">
    <citation type="journal article" date="2019" name="Genome Biol. Evol.">
        <title>Plastid Genomes and Proteins Illuminate the Evolution of Eustigmatophyte Algae and Their Bacterial Endosymbionts.</title>
        <authorList>
            <person name="Sevcikova T."/>
            <person name="Yurchenko T."/>
            <person name="Fawley K.P."/>
            <person name="Amaral R."/>
            <person name="Strnad H."/>
            <person name="Santos L.M."/>
            <person name="Fawley M.W."/>
            <person name="Elias M."/>
        </authorList>
    </citation>
    <scope>NUCLEOTIDE SEQUENCE</scope>
    <source>
        <strain evidence="1">ACOI 456</strain>
    </source>
</reference>
<dbReference type="GeneID" id="38947328"/>
<keyword evidence="1" id="KW-0934">Plastid</keyword>
<sequence>MGCVDKIQLSQKLIQNFVRAFLVVPTAYDMYHIGVWFRTLAYYTAQTFPSTSLLPKQGRTGLTNSLIRQSFKNHIRYKLSSRRKDAEDFVLSRLLLPTWKSSFNGEFGLVIGNWFYENFRNRVVSSLISILPSVFDRLCRMHRIRIVDEICTVEDWASRFNAGKLMDKLSDVLDFTDENPAKLNPSDHAFLIKKQVTSKNIIRGYTCRLDSVVFNFTTNRLLGSQLLEHFSD</sequence>
<protein>
    <submittedName>
        <fullName evidence="1">Putative ATP synthase CF1 subunit delta</fullName>
    </submittedName>
</protein>